<dbReference type="Pfam" id="PF00392">
    <property type="entry name" value="GntR"/>
    <property type="match status" value="1"/>
</dbReference>
<accession>A0A7W9IDI5</accession>
<comment type="caution">
    <text evidence="5">The sequence shown here is derived from an EMBL/GenBank/DDBJ whole genome shotgun (WGS) entry which is preliminary data.</text>
</comment>
<dbReference type="InterPro" id="IPR000524">
    <property type="entry name" value="Tscrpt_reg_HTH_GntR"/>
</dbReference>
<dbReference type="PROSITE" id="PS50949">
    <property type="entry name" value="HTH_GNTR"/>
    <property type="match status" value="1"/>
</dbReference>
<dbReference type="AlphaFoldDB" id="A0A7W9IDI5"/>
<dbReference type="EMBL" id="JACHMP010000001">
    <property type="protein sequence ID" value="MBB5818465.1"/>
    <property type="molecule type" value="Genomic_DNA"/>
</dbReference>
<dbReference type="InterPro" id="IPR036388">
    <property type="entry name" value="WH-like_DNA-bd_sf"/>
</dbReference>
<protein>
    <submittedName>
        <fullName evidence="5">GntR family transcriptional regulator</fullName>
    </submittedName>
</protein>
<evidence type="ECO:0000259" key="4">
    <source>
        <dbReference type="PROSITE" id="PS50949"/>
    </source>
</evidence>
<sequence>MLLTLDLHDPRPLHEQVAEAIRRAVAEGSYAPGDRLPPARDMAAALGVNANTVLRALRELRDEGVLEFRRGRGVSILSRPDPRSVIEEKLRALLAEAVQYGYRHDDVIELIRELS</sequence>
<evidence type="ECO:0000256" key="1">
    <source>
        <dbReference type="ARBA" id="ARBA00023015"/>
    </source>
</evidence>
<dbReference type="GO" id="GO:0003677">
    <property type="term" value="F:DNA binding"/>
    <property type="evidence" value="ECO:0007669"/>
    <property type="project" value="UniProtKB-KW"/>
</dbReference>
<name>A0A7W9IDI5_9ACTN</name>
<keyword evidence="1" id="KW-0805">Transcription regulation</keyword>
<proteinExistence type="predicted"/>
<gene>
    <name evidence="5" type="ORF">F4562_001527</name>
</gene>
<dbReference type="SUPFAM" id="SSF46785">
    <property type="entry name" value="Winged helix' DNA-binding domain"/>
    <property type="match status" value="1"/>
</dbReference>
<feature type="domain" description="HTH gntR-type" evidence="4">
    <location>
        <begin position="11"/>
        <end position="79"/>
    </location>
</feature>
<evidence type="ECO:0000256" key="2">
    <source>
        <dbReference type="ARBA" id="ARBA00023125"/>
    </source>
</evidence>
<evidence type="ECO:0000256" key="3">
    <source>
        <dbReference type="ARBA" id="ARBA00023163"/>
    </source>
</evidence>
<reference evidence="5 6" key="1">
    <citation type="submission" date="2020-08" db="EMBL/GenBank/DDBJ databases">
        <title>Sequencing the genomes of 1000 actinobacteria strains.</title>
        <authorList>
            <person name="Klenk H.-P."/>
        </authorList>
    </citation>
    <scope>NUCLEOTIDE SEQUENCE [LARGE SCALE GENOMIC DNA]</scope>
    <source>
        <strain evidence="5 6">DSM 46887</strain>
    </source>
</reference>
<dbReference type="PANTHER" id="PTHR38445">
    <property type="entry name" value="HTH-TYPE TRANSCRIPTIONAL REPRESSOR YTRA"/>
    <property type="match status" value="1"/>
</dbReference>
<evidence type="ECO:0000313" key="6">
    <source>
        <dbReference type="Proteomes" id="UP000540685"/>
    </source>
</evidence>
<dbReference type="InterPro" id="IPR036390">
    <property type="entry name" value="WH_DNA-bd_sf"/>
</dbReference>
<dbReference type="CDD" id="cd07377">
    <property type="entry name" value="WHTH_GntR"/>
    <property type="match status" value="1"/>
</dbReference>
<dbReference type="Proteomes" id="UP000540685">
    <property type="component" value="Unassembled WGS sequence"/>
</dbReference>
<keyword evidence="3" id="KW-0804">Transcription</keyword>
<dbReference type="PANTHER" id="PTHR38445:SF7">
    <property type="entry name" value="GNTR-FAMILY TRANSCRIPTIONAL REGULATOR"/>
    <property type="match status" value="1"/>
</dbReference>
<dbReference type="SMART" id="SM00345">
    <property type="entry name" value="HTH_GNTR"/>
    <property type="match status" value="1"/>
</dbReference>
<organism evidence="5 6">
    <name type="scientific">Streptosporangium becharense</name>
    <dbReference type="NCBI Taxonomy" id="1816182"/>
    <lineage>
        <taxon>Bacteria</taxon>
        <taxon>Bacillati</taxon>
        <taxon>Actinomycetota</taxon>
        <taxon>Actinomycetes</taxon>
        <taxon>Streptosporangiales</taxon>
        <taxon>Streptosporangiaceae</taxon>
        <taxon>Streptosporangium</taxon>
    </lineage>
</organism>
<dbReference type="Gene3D" id="1.10.10.10">
    <property type="entry name" value="Winged helix-like DNA-binding domain superfamily/Winged helix DNA-binding domain"/>
    <property type="match status" value="1"/>
</dbReference>
<dbReference type="GO" id="GO:0003700">
    <property type="term" value="F:DNA-binding transcription factor activity"/>
    <property type="evidence" value="ECO:0007669"/>
    <property type="project" value="InterPro"/>
</dbReference>
<keyword evidence="6" id="KW-1185">Reference proteome</keyword>
<dbReference type="RefSeq" id="WP_184541976.1">
    <property type="nucleotide sequence ID" value="NZ_JACHMP010000001.1"/>
</dbReference>
<evidence type="ECO:0000313" key="5">
    <source>
        <dbReference type="EMBL" id="MBB5818465.1"/>
    </source>
</evidence>
<keyword evidence="2" id="KW-0238">DNA-binding</keyword>